<reference evidence="2" key="1">
    <citation type="journal article" date="2021" name="PeerJ">
        <title>Extensive microbial diversity within the chicken gut microbiome revealed by metagenomics and culture.</title>
        <authorList>
            <person name="Gilroy R."/>
            <person name="Ravi A."/>
            <person name="Getino M."/>
            <person name="Pursley I."/>
            <person name="Horton D.L."/>
            <person name="Alikhan N.F."/>
            <person name="Baker D."/>
            <person name="Gharbi K."/>
            <person name="Hall N."/>
            <person name="Watson M."/>
            <person name="Adriaenssens E.M."/>
            <person name="Foster-Nyarko E."/>
            <person name="Jarju S."/>
            <person name="Secka A."/>
            <person name="Antonio M."/>
            <person name="Oren A."/>
            <person name="Chaudhuri R.R."/>
            <person name="La Ragione R."/>
            <person name="Hildebrand F."/>
            <person name="Pallen M.J."/>
        </authorList>
    </citation>
    <scope>NUCLEOTIDE SEQUENCE</scope>
    <source>
        <strain evidence="2">CHK187-11901</strain>
    </source>
</reference>
<organism evidence="2 3">
    <name type="scientific">Candidatus Merdibacter merdavium</name>
    <dbReference type="NCBI Taxonomy" id="2838692"/>
    <lineage>
        <taxon>Bacteria</taxon>
        <taxon>Bacillati</taxon>
        <taxon>Bacillota</taxon>
        <taxon>Erysipelotrichia</taxon>
        <taxon>Erysipelotrichales</taxon>
        <taxon>Erysipelotrichaceae</taxon>
        <taxon>Merdibacter</taxon>
    </lineage>
</organism>
<gene>
    <name evidence="2" type="ORF">H9702_02495</name>
</gene>
<dbReference type="Proteomes" id="UP000823896">
    <property type="component" value="Unassembled WGS sequence"/>
</dbReference>
<proteinExistence type="predicted"/>
<evidence type="ECO:0000313" key="2">
    <source>
        <dbReference type="EMBL" id="HJC35984.1"/>
    </source>
</evidence>
<dbReference type="Gene3D" id="1.10.260.40">
    <property type="entry name" value="lambda repressor-like DNA-binding domains"/>
    <property type="match status" value="1"/>
</dbReference>
<evidence type="ECO:0000313" key="3">
    <source>
        <dbReference type="Proteomes" id="UP000823896"/>
    </source>
</evidence>
<dbReference type="InterPro" id="IPR010982">
    <property type="entry name" value="Lambda_DNA-bd_dom_sf"/>
</dbReference>
<dbReference type="Pfam" id="PF13443">
    <property type="entry name" value="HTH_26"/>
    <property type="match status" value="1"/>
</dbReference>
<feature type="domain" description="HTH cro/C1-type" evidence="1">
    <location>
        <begin position="16"/>
        <end position="72"/>
    </location>
</feature>
<protein>
    <submittedName>
        <fullName evidence="2">Helix-turn-helix transcriptional regulator</fullName>
    </submittedName>
</protein>
<accession>A0A9D2SVK2</accession>
<evidence type="ECO:0000259" key="1">
    <source>
        <dbReference type="Pfam" id="PF13443"/>
    </source>
</evidence>
<sequence>MKNSYKSDYVDYSPFWQLLERKRITQYQLINQFNVNSRTLTKLRKGGNLNIYTISDLCLILNCRIEDIVRIPEQHKNVKSNKSEQ</sequence>
<dbReference type="SUPFAM" id="SSF47413">
    <property type="entry name" value="lambda repressor-like DNA-binding domains"/>
    <property type="match status" value="1"/>
</dbReference>
<comment type="caution">
    <text evidence="2">The sequence shown here is derived from an EMBL/GenBank/DDBJ whole genome shotgun (WGS) entry which is preliminary data.</text>
</comment>
<dbReference type="InterPro" id="IPR001387">
    <property type="entry name" value="Cro/C1-type_HTH"/>
</dbReference>
<dbReference type="AlphaFoldDB" id="A0A9D2SVK2"/>
<name>A0A9D2SVK2_9FIRM</name>
<dbReference type="GO" id="GO:0003677">
    <property type="term" value="F:DNA binding"/>
    <property type="evidence" value="ECO:0007669"/>
    <property type="project" value="InterPro"/>
</dbReference>
<reference evidence="2" key="2">
    <citation type="submission" date="2021-04" db="EMBL/GenBank/DDBJ databases">
        <authorList>
            <person name="Gilroy R."/>
        </authorList>
    </citation>
    <scope>NUCLEOTIDE SEQUENCE</scope>
    <source>
        <strain evidence="2">CHK187-11901</strain>
    </source>
</reference>
<dbReference type="EMBL" id="DWWM01000014">
    <property type="protein sequence ID" value="HJC35984.1"/>
    <property type="molecule type" value="Genomic_DNA"/>
</dbReference>